<organism evidence="2 3">
    <name type="scientific">Croceitalea dokdonensis DOKDO 023</name>
    <dbReference type="NCBI Taxonomy" id="1300341"/>
    <lineage>
        <taxon>Bacteria</taxon>
        <taxon>Pseudomonadati</taxon>
        <taxon>Bacteroidota</taxon>
        <taxon>Flavobacteriia</taxon>
        <taxon>Flavobacteriales</taxon>
        <taxon>Flavobacteriaceae</taxon>
        <taxon>Croceitalea</taxon>
    </lineage>
</organism>
<dbReference type="OrthoDB" id="327431at2"/>
<evidence type="ECO:0000313" key="3">
    <source>
        <dbReference type="Proteomes" id="UP000050280"/>
    </source>
</evidence>
<evidence type="ECO:0000313" key="2">
    <source>
        <dbReference type="EMBL" id="KPM32403.1"/>
    </source>
</evidence>
<evidence type="ECO:0000256" key="1">
    <source>
        <dbReference type="SAM" id="Phobius"/>
    </source>
</evidence>
<feature type="transmembrane region" description="Helical" evidence="1">
    <location>
        <begin position="63"/>
        <end position="85"/>
    </location>
</feature>
<dbReference type="AlphaFoldDB" id="A0A0P7AWF9"/>
<feature type="transmembrane region" description="Helical" evidence="1">
    <location>
        <begin position="167"/>
        <end position="187"/>
    </location>
</feature>
<keyword evidence="1" id="KW-0472">Membrane</keyword>
<proteinExistence type="predicted"/>
<dbReference type="EMBL" id="LDJX01000002">
    <property type="protein sequence ID" value="KPM32403.1"/>
    <property type="molecule type" value="Genomic_DNA"/>
</dbReference>
<feature type="transmembrane region" description="Helical" evidence="1">
    <location>
        <begin position="193"/>
        <end position="214"/>
    </location>
</feature>
<dbReference type="STRING" id="1300341.I595_819"/>
<protein>
    <submittedName>
        <fullName evidence="2">Putative membrane protein</fullName>
    </submittedName>
</protein>
<reference evidence="2 3" key="1">
    <citation type="submission" date="2015-09" db="EMBL/GenBank/DDBJ databases">
        <title>Genome sequence of the marine flavobacterium Croceitalea dokdonensis DOKDO 023 that contains proton- and sodium-pumping rhodopsins.</title>
        <authorList>
            <person name="Kwon S.-K."/>
            <person name="Lee H.K."/>
            <person name="Kwak M.-J."/>
            <person name="Kim J.F."/>
        </authorList>
    </citation>
    <scope>NUCLEOTIDE SEQUENCE [LARGE SCALE GENOMIC DNA]</scope>
    <source>
        <strain evidence="2 3">DOKDO 023</strain>
    </source>
</reference>
<comment type="caution">
    <text evidence="2">The sequence shown here is derived from an EMBL/GenBank/DDBJ whole genome shotgun (WGS) entry which is preliminary data.</text>
</comment>
<keyword evidence="1" id="KW-1133">Transmembrane helix</keyword>
<dbReference type="RefSeq" id="WP_054558080.1">
    <property type="nucleotide sequence ID" value="NZ_LDJX01000002.1"/>
</dbReference>
<keyword evidence="1" id="KW-0812">Transmembrane</keyword>
<name>A0A0P7AWF9_9FLAO</name>
<feature type="transmembrane region" description="Helical" evidence="1">
    <location>
        <begin position="21"/>
        <end position="43"/>
    </location>
</feature>
<sequence>MFVGHYAAAFALKGKEKNASLGWLFIAVQFVDFLFFPFALWGLETMDFVPGFTETNDFKMEFPLTHSLLGTAIWAVLFALIYYLIIAKKYQNAKRVAWILGLGVLSHWFSDFLVHTPDLPLIKGEPKLGLGLWENKLATFLLEAVLLLLALGYYLKRTKRQNKLGKYAAMGLVLFLILVNYLNYYVLPPNNDLASLTGSALLSFLLLAGMAFWVDRKRA</sequence>
<feature type="transmembrane region" description="Helical" evidence="1">
    <location>
        <begin position="97"/>
        <end position="117"/>
    </location>
</feature>
<dbReference type="Proteomes" id="UP000050280">
    <property type="component" value="Unassembled WGS sequence"/>
</dbReference>
<keyword evidence="3" id="KW-1185">Reference proteome</keyword>
<accession>A0A0P7AWF9</accession>
<gene>
    <name evidence="2" type="ORF">I595_819</name>
</gene>
<feature type="transmembrane region" description="Helical" evidence="1">
    <location>
        <begin position="137"/>
        <end position="155"/>
    </location>
</feature>